<organism evidence="1 2">
    <name type="scientific">Streptacidiphilus jeojiensis</name>
    <dbReference type="NCBI Taxonomy" id="3229225"/>
    <lineage>
        <taxon>Bacteria</taxon>
        <taxon>Bacillati</taxon>
        <taxon>Actinomycetota</taxon>
        <taxon>Actinomycetes</taxon>
        <taxon>Kitasatosporales</taxon>
        <taxon>Streptomycetaceae</taxon>
        <taxon>Streptacidiphilus</taxon>
    </lineage>
</organism>
<evidence type="ECO:0000313" key="2">
    <source>
        <dbReference type="Proteomes" id="UP001592581"/>
    </source>
</evidence>
<accession>A0ABV6XWG1</accession>
<dbReference type="InterPro" id="IPR036291">
    <property type="entry name" value="NAD(P)-bd_dom_sf"/>
</dbReference>
<reference evidence="1 2" key="1">
    <citation type="submission" date="2024-06" db="EMBL/GenBank/DDBJ databases">
        <authorList>
            <person name="Lee S.D."/>
        </authorList>
    </citation>
    <scope>NUCLEOTIDE SEQUENCE [LARGE SCALE GENOMIC DNA]</scope>
    <source>
        <strain evidence="1 2">N1-10</strain>
    </source>
</reference>
<dbReference type="InterPro" id="IPR051935">
    <property type="entry name" value="HSDL2"/>
</dbReference>
<dbReference type="Gene3D" id="3.40.50.720">
    <property type="entry name" value="NAD(P)-binding Rossmann-like Domain"/>
    <property type="match status" value="1"/>
</dbReference>
<gene>
    <name evidence="1" type="ORF">ABUW04_29640</name>
</gene>
<dbReference type="NCBIfam" id="NF006133">
    <property type="entry name" value="PRK08278.1"/>
    <property type="match status" value="1"/>
</dbReference>
<dbReference type="InterPro" id="IPR002347">
    <property type="entry name" value="SDR_fam"/>
</dbReference>
<name>A0ABV6XWG1_9ACTN</name>
<dbReference type="Pfam" id="PF00106">
    <property type="entry name" value="adh_short"/>
    <property type="match status" value="1"/>
</dbReference>
<dbReference type="Proteomes" id="UP001592581">
    <property type="component" value="Unassembled WGS sequence"/>
</dbReference>
<dbReference type="PRINTS" id="PR00081">
    <property type="entry name" value="GDHRDH"/>
</dbReference>
<dbReference type="EMBL" id="JBEUKS010000012">
    <property type="protein sequence ID" value="MFC1442423.1"/>
    <property type="molecule type" value="Genomic_DNA"/>
</dbReference>
<dbReference type="PANTHER" id="PTHR42808">
    <property type="entry name" value="HYDROXYSTEROID DEHYDROGENASE-LIKE PROTEIN 2"/>
    <property type="match status" value="1"/>
</dbReference>
<dbReference type="SUPFAM" id="SSF51735">
    <property type="entry name" value="NAD(P)-binding Rossmann-fold domains"/>
    <property type="match status" value="1"/>
</dbReference>
<sequence length="282" mass="29633">MTRTLADRTIVMSGGSRGIGLAIALRAARDGANVVLLAKTATPHPRLEGTVFTAAEEIETAGGRALAVVGDVRNEADVASAVRQAVDTFGGIDIVVNNASAIDVSGTEALDMKRYDLMQDINTRGTFLLSKAAIPYLRASSNPHILTLSPPLNFEPHWVGSHLGYTLSKYGMSLCTLGLAEEFAKDGIAANSLWPRTLIDTAAVRNLLGGADRARSPQIVADAAHAILTRPSRDWTGNLFIDDSVLAQEGVYDLSGYLPAGSPAGVKLALDIFVDPPAATAL</sequence>
<comment type="caution">
    <text evidence="1">The sequence shown here is derived from an EMBL/GenBank/DDBJ whole genome shotgun (WGS) entry which is preliminary data.</text>
</comment>
<keyword evidence="2" id="KW-1185">Reference proteome</keyword>
<evidence type="ECO:0000313" key="1">
    <source>
        <dbReference type="EMBL" id="MFC1442423.1"/>
    </source>
</evidence>
<protein>
    <submittedName>
        <fullName evidence="1">NAD(P)-dependent oxidoreductase</fullName>
    </submittedName>
</protein>
<dbReference type="PANTHER" id="PTHR42808:SF3">
    <property type="entry name" value="HYDROXYSTEROID DEHYDROGENASE-LIKE PROTEIN 2"/>
    <property type="match status" value="1"/>
</dbReference>
<dbReference type="RefSeq" id="WP_380567478.1">
    <property type="nucleotide sequence ID" value="NZ_JBEUKS010000012.1"/>
</dbReference>
<proteinExistence type="predicted"/>